<accession>A0A1Y2C3X6</accession>
<keyword evidence="2" id="KW-1185">Reference proteome</keyword>
<dbReference type="EMBL" id="MCGO01000031">
    <property type="protein sequence ID" value="ORY41656.1"/>
    <property type="molecule type" value="Genomic_DNA"/>
</dbReference>
<evidence type="ECO:0000313" key="2">
    <source>
        <dbReference type="Proteomes" id="UP000193642"/>
    </source>
</evidence>
<reference evidence="1 2" key="1">
    <citation type="submission" date="2016-07" db="EMBL/GenBank/DDBJ databases">
        <title>Pervasive Adenine N6-methylation of Active Genes in Fungi.</title>
        <authorList>
            <consortium name="DOE Joint Genome Institute"/>
            <person name="Mondo S.J."/>
            <person name="Dannebaum R.O."/>
            <person name="Kuo R.C."/>
            <person name="Labutti K."/>
            <person name="Haridas S."/>
            <person name="Kuo A."/>
            <person name="Salamov A."/>
            <person name="Ahrendt S.R."/>
            <person name="Lipzen A."/>
            <person name="Sullivan W."/>
            <person name="Andreopoulos W.B."/>
            <person name="Clum A."/>
            <person name="Lindquist E."/>
            <person name="Daum C."/>
            <person name="Ramamoorthy G.K."/>
            <person name="Gryganskyi A."/>
            <person name="Culley D."/>
            <person name="Magnuson J.K."/>
            <person name="James T.Y."/>
            <person name="O'Malley M.A."/>
            <person name="Stajich J.E."/>
            <person name="Spatafora J.W."/>
            <person name="Visel A."/>
            <person name="Grigoriev I.V."/>
        </authorList>
    </citation>
    <scope>NUCLEOTIDE SEQUENCE [LARGE SCALE GENOMIC DNA]</scope>
    <source>
        <strain evidence="1 2">JEL800</strain>
    </source>
</reference>
<comment type="caution">
    <text evidence="1">The sequence shown here is derived from an EMBL/GenBank/DDBJ whole genome shotgun (WGS) entry which is preliminary data.</text>
</comment>
<gene>
    <name evidence="1" type="ORF">BCR33DRAFT_786888</name>
</gene>
<protein>
    <submittedName>
        <fullName evidence="1">Uncharacterized protein</fullName>
    </submittedName>
</protein>
<organism evidence="1 2">
    <name type="scientific">Rhizoclosmatium globosum</name>
    <dbReference type="NCBI Taxonomy" id="329046"/>
    <lineage>
        <taxon>Eukaryota</taxon>
        <taxon>Fungi</taxon>
        <taxon>Fungi incertae sedis</taxon>
        <taxon>Chytridiomycota</taxon>
        <taxon>Chytridiomycota incertae sedis</taxon>
        <taxon>Chytridiomycetes</taxon>
        <taxon>Chytridiales</taxon>
        <taxon>Chytriomycetaceae</taxon>
        <taxon>Rhizoclosmatium</taxon>
    </lineage>
</organism>
<evidence type="ECO:0000313" key="1">
    <source>
        <dbReference type="EMBL" id="ORY41656.1"/>
    </source>
</evidence>
<proteinExistence type="predicted"/>
<dbReference type="Proteomes" id="UP000193642">
    <property type="component" value="Unassembled WGS sequence"/>
</dbReference>
<name>A0A1Y2C3X6_9FUNG</name>
<sequence>MTLKMEDVAHNIPVEPTPREFIEPHFVGARAMLRNMTCLAHRSEDIDILFECYIEYVMYCTKQVTVEECPTRYRQICQLQDQLVEACVSVEDQNDVQQLFVAIRMNYIDLPH</sequence>
<dbReference type="AlphaFoldDB" id="A0A1Y2C3X6"/>